<dbReference type="PANTHER" id="PTHR43087">
    <property type="entry name" value="LYSINE/ARGININE/ORNITHINE TRANSPORT SYSTEM KINASE"/>
    <property type="match status" value="1"/>
</dbReference>
<keyword evidence="4" id="KW-0342">GTP-binding</keyword>
<dbReference type="NCBIfam" id="TIGR00750">
    <property type="entry name" value="lao"/>
    <property type="match status" value="1"/>
</dbReference>
<dbReference type="KEGG" id="tsi:TSIB_1401"/>
<dbReference type="Pfam" id="PF03308">
    <property type="entry name" value="MeaB"/>
    <property type="match status" value="1"/>
</dbReference>
<dbReference type="EC" id="2.7.-.-" evidence="7"/>
<dbReference type="SMART" id="SM00382">
    <property type="entry name" value="AAA"/>
    <property type="match status" value="1"/>
</dbReference>
<dbReference type="InterPro" id="IPR005129">
    <property type="entry name" value="GTPase_ArgK"/>
</dbReference>
<dbReference type="eggNOG" id="arCOG01226">
    <property type="taxonomic scope" value="Archaea"/>
</dbReference>
<dbReference type="SUPFAM" id="SSF52540">
    <property type="entry name" value="P-loop containing nucleoside triphosphate hydrolases"/>
    <property type="match status" value="1"/>
</dbReference>
<keyword evidence="3" id="KW-0378">Hydrolase</keyword>
<protein>
    <submittedName>
        <fullName evidence="7">Lysine/arginine/ornithine transport system kinase</fullName>
        <ecNumber evidence="7">2.7.-.-</ecNumber>
    </submittedName>
</protein>
<dbReference type="Gene3D" id="3.40.50.300">
    <property type="entry name" value="P-loop containing nucleotide triphosphate hydrolases"/>
    <property type="match status" value="1"/>
</dbReference>
<dbReference type="GO" id="GO:0016301">
    <property type="term" value="F:kinase activity"/>
    <property type="evidence" value="ECO:0007669"/>
    <property type="project" value="UniProtKB-KW"/>
</dbReference>
<evidence type="ECO:0000313" key="8">
    <source>
        <dbReference type="Proteomes" id="UP000009079"/>
    </source>
</evidence>
<sequence>MINMIDDLIERMFKGDKRATARLITLVENDEEKAREIVKKIYSKTGRAYIIGITGPPGSGKSTLVDKLIKKARDEGNIVGVIAIDPTSPFTGGALLGDRIRMQRHSTDPGVFIRSMATRGSLGGLAKATNDAIKILDAYGCDIIFVETVGVGQIEVDIVKTADTVVLVTVPGLGDDIQAIKAGLMEIADIFVVNKADKEGAEATMFELELMLDLEKDKWQKSGWRPPVVSTIAFTNKGVDELWGAINEHREFLLNSGKIEEKRKFRVGEEIKAIVSSKIARKIGEKMGEDDIAVLIEMIAKREIDPYSAADLVLEKALGVKV</sequence>
<evidence type="ECO:0000313" key="7">
    <source>
        <dbReference type="EMBL" id="ACS90452.1"/>
    </source>
</evidence>
<dbReference type="AlphaFoldDB" id="C6A4A7"/>
<evidence type="ECO:0000256" key="1">
    <source>
        <dbReference type="ARBA" id="ARBA00009625"/>
    </source>
</evidence>
<dbReference type="InterPro" id="IPR003593">
    <property type="entry name" value="AAA+_ATPase"/>
</dbReference>
<comment type="similarity">
    <text evidence="1">Belongs to the SIMIBI class G3E GTPase family. ArgK/MeaB subfamily.</text>
</comment>
<dbReference type="Proteomes" id="UP000009079">
    <property type="component" value="Chromosome"/>
</dbReference>
<keyword evidence="7" id="KW-0418">Kinase</keyword>
<dbReference type="STRING" id="604354.TSIB_1401"/>
<evidence type="ECO:0000256" key="3">
    <source>
        <dbReference type="ARBA" id="ARBA00022801"/>
    </source>
</evidence>
<organism evidence="7 8">
    <name type="scientific">Thermococcus sibiricus (strain DSM 12597 / MM 739)</name>
    <dbReference type="NCBI Taxonomy" id="604354"/>
    <lineage>
        <taxon>Archaea</taxon>
        <taxon>Methanobacteriati</taxon>
        <taxon>Methanobacteriota</taxon>
        <taxon>Thermococci</taxon>
        <taxon>Thermococcales</taxon>
        <taxon>Thermococcaceae</taxon>
        <taxon>Thermococcus</taxon>
    </lineage>
</organism>
<dbReference type="GO" id="GO:0005525">
    <property type="term" value="F:GTP binding"/>
    <property type="evidence" value="ECO:0007669"/>
    <property type="project" value="UniProtKB-KW"/>
</dbReference>
<name>C6A4A7_THESM</name>
<evidence type="ECO:0000256" key="2">
    <source>
        <dbReference type="ARBA" id="ARBA00022741"/>
    </source>
</evidence>
<keyword evidence="8" id="KW-1185">Reference proteome</keyword>
<dbReference type="EMBL" id="CP001463">
    <property type="protein sequence ID" value="ACS90452.1"/>
    <property type="molecule type" value="Genomic_DNA"/>
</dbReference>
<reference evidence="7 8" key="1">
    <citation type="journal article" date="2009" name="Appl. Environ. Microbiol.">
        <title>Metabolic versatility and indigenous origin of the archaeon Thermococcus sibiricus, isolated from a siberian oil reservoir, as revealed by genome analysis.</title>
        <authorList>
            <person name="Mardanov A.V."/>
            <person name="Ravin N.V."/>
            <person name="Svetlitchnyi V.A."/>
            <person name="Beletsky A.V."/>
            <person name="Miroshnichenko M.L."/>
            <person name="Bonch-Osmolovskaya E.A."/>
            <person name="Skryabin K.G."/>
        </authorList>
    </citation>
    <scope>NUCLEOTIDE SEQUENCE [LARGE SCALE GENOMIC DNA]</scope>
    <source>
        <strain evidence="8">DSM 12597 / MM 739</strain>
    </source>
</reference>
<keyword evidence="2" id="KW-0547">Nucleotide-binding</keyword>
<keyword evidence="7" id="KW-0808">Transferase</keyword>
<evidence type="ECO:0000259" key="6">
    <source>
        <dbReference type="SMART" id="SM00382"/>
    </source>
</evidence>
<evidence type="ECO:0000256" key="4">
    <source>
        <dbReference type="ARBA" id="ARBA00023134"/>
    </source>
</evidence>
<dbReference type="CDD" id="cd03114">
    <property type="entry name" value="MMAA-like"/>
    <property type="match status" value="1"/>
</dbReference>
<dbReference type="PANTHER" id="PTHR43087:SF1">
    <property type="entry name" value="LAO_AO TRANSPORT SYSTEM ATPASE"/>
    <property type="match status" value="1"/>
</dbReference>
<dbReference type="InterPro" id="IPR027417">
    <property type="entry name" value="P-loop_NTPase"/>
</dbReference>
<dbReference type="InterPro" id="IPR052040">
    <property type="entry name" value="GTPase/Isobutyryl-CoA_mutase"/>
</dbReference>
<feature type="domain" description="AAA+ ATPase" evidence="6">
    <location>
        <begin position="47"/>
        <end position="197"/>
    </location>
</feature>
<gene>
    <name evidence="7" type="ordered locus">TSIB_1401</name>
</gene>
<keyword evidence="5" id="KW-0143">Chaperone</keyword>
<dbReference type="GO" id="GO:0003924">
    <property type="term" value="F:GTPase activity"/>
    <property type="evidence" value="ECO:0007669"/>
    <property type="project" value="InterPro"/>
</dbReference>
<accession>C6A4A7</accession>
<dbReference type="HOGENOM" id="CLU_043725_1_0_2"/>
<evidence type="ECO:0000256" key="5">
    <source>
        <dbReference type="ARBA" id="ARBA00023186"/>
    </source>
</evidence>
<proteinExistence type="inferred from homology"/>